<gene>
    <name evidence="9" type="ORF">KQ910_16065</name>
</gene>
<keyword evidence="3" id="KW-1003">Cell membrane</keyword>
<evidence type="ECO:0000256" key="7">
    <source>
        <dbReference type="RuleBase" id="RU363032"/>
    </source>
</evidence>
<dbReference type="Proteomes" id="UP000727907">
    <property type="component" value="Unassembled WGS sequence"/>
</dbReference>
<evidence type="ECO:0000313" key="9">
    <source>
        <dbReference type="EMBL" id="MBU8875290.1"/>
    </source>
</evidence>
<name>A0ABS6ILJ2_9HYPH</name>
<dbReference type="InterPro" id="IPR000515">
    <property type="entry name" value="MetI-like"/>
</dbReference>
<dbReference type="EMBL" id="JAHOPB010000001">
    <property type="protein sequence ID" value="MBU8875290.1"/>
    <property type="molecule type" value="Genomic_DNA"/>
</dbReference>
<sequence>MSRYFAARAVQTVVTLLLMSLVVYLLIGLMPGDPIDMMISGDPTMTSADAARLRAAYGLDKPLFERYLAWLLQALQGNFGYSRSFGQPVLTVLWPRLLNTLLLAGLAFVISVAIALPLGMWAAAHPRSRADYLINLLCFGGISAPPFWLALLLITLFAVKLGWLPAGGMADIRPGMPWALVLTEQLRHLALPVLTLTLVQLGGYTRFMRGAMIEALRQDYVRTARAKGAPERLVLWRHAFANALSPVLTILALSFGGLVSGALITETMFAWPGMGKAIYQAILENDYNLALVGLLVATAATIAGNLMADLAYAWVDPRVSLADAAP</sequence>
<dbReference type="PANTHER" id="PTHR43163">
    <property type="entry name" value="DIPEPTIDE TRANSPORT SYSTEM PERMEASE PROTEIN DPPB-RELATED"/>
    <property type="match status" value="1"/>
</dbReference>
<dbReference type="Pfam" id="PF00528">
    <property type="entry name" value="BPD_transp_1"/>
    <property type="match status" value="1"/>
</dbReference>
<evidence type="ECO:0000256" key="3">
    <source>
        <dbReference type="ARBA" id="ARBA00022475"/>
    </source>
</evidence>
<reference evidence="9 10" key="1">
    <citation type="submission" date="2021-06" db="EMBL/GenBank/DDBJ databases">
        <authorList>
            <person name="Lee D.H."/>
        </authorList>
    </citation>
    <scope>NUCLEOTIDE SEQUENCE [LARGE SCALE GENOMIC DNA]</scope>
    <source>
        <strain evidence="9 10">MMS21-HV4-11</strain>
    </source>
</reference>
<protein>
    <submittedName>
        <fullName evidence="9">ABC transporter permease</fullName>
    </submittedName>
</protein>
<evidence type="ECO:0000256" key="5">
    <source>
        <dbReference type="ARBA" id="ARBA00022989"/>
    </source>
</evidence>
<evidence type="ECO:0000256" key="1">
    <source>
        <dbReference type="ARBA" id="ARBA00004651"/>
    </source>
</evidence>
<feature type="domain" description="ABC transmembrane type-1" evidence="8">
    <location>
        <begin position="97"/>
        <end position="308"/>
    </location>
</feature>
<feature type="transmembrane region" description="Helical" evidence="7">
    <location>
        <begin position="247"/>
        <end position="269"/>
    </location>
</feature>
<dbReference type="Pfam" id="PF19300">
    <property type="entry name" value="BPD_transp_1_N"/>
    <property type="match status" value="1"/>
</dbReference>
<organism evidence="9 10">
    <name type="scientific">Reyranella humidisoli</name>
    <dbReference type="NCBI Taxonomy" id="2849149"/>
    <lineage>
        <taxon>Bacteria</taxon>
        <taxon>Pseudomonadati</taxon>
        <taxon>Pseudomonadota</taxon>
        <taxon>Alphaproteobacteria</taxon>
        <taxon>Hyphomicrobiales</taxon>
        <taxon>Reyranellaceae</taxon>
        <taxon>Reyranella</taxon>
    </lineage>
</organism>
<accession>A0ABS6ILJ2</accession>
<feature type="transmembrane region" description="Helical" evidence="7">
    <location>
        <begin position="136"/>
        <end position="159"/>
    </location>
</feature>
<dbReference type="RefSeq" id="WP_216962300.1">
    <property type="nucleotide sequence ID" value="NZ_JAHOPB010000001.1"/>
</dbReference>
<feature type="transmembrane region" description="Helical" evidence="7">
    <location>
        <begin position="12"/>
        <end position="30"/>
    </location>
</feature>
<feature type="transmembrane region" description="Helical" evidence="7">
    <location>
        <begin position="289"/>
        <end position="308"/>
    </location>
</feature>
<keyword evidence="5 7" id="KW-1133">Transmembrane helix</keyword>
<evidence type="ECO:0000256" key="6">
    <source>
        <dbReference type="ARBA" id="ARBA00023136"/>
    </source>
</evidence>
<evidence type="ECO:0000256" key="2">
    <source>
        <dbReference type="ARBA" id="ARBA00022448"/>
    </source>
</evidence>
<comment type="subcellular location">
    <subcellularLocation>
        <location evidence="1 7">Cell membrane</location>
        <topology evidence="1 7">Multi-pass membrane protein</topology>
    </subcellularLocation>
</comment>
<keyword evidence="6 7" id="KW-0472">Membrane</keyword>
<dbReference type="CDD" id="cd06261">
    <property type="entry name" value="TM_PBP2"/>
    <property type="match status" value="1"/>
</dbReference>
<keyword evidence="10" id="KW-1185">Reference proteome</keyword>
<dbReference type="PROSITE" id="PS50928">
    <property type="entry name" value="ABC_TM1"/>
    <property type="match status" value="1"/>
</dbReference>
<feature type="transmembrane region" description="Helical" evidence="7">
    <location>
        <begin position="189"/>
        <end position="207"/>
    </location>
</feature>
<evidence type="ECO:0000259" key="8">
    <source>
        <dbReference type="PROSITE" id="PS50928"/>
    </source>
</evidence>
<keyword evidence="4 7" id="KW-0812">Transmembrane</keyword>
<feature type="transmembrane region" description="Helical" evidence="7">
    <location>
        <begin position="101"/>
        <end position="124"/>
    </location>
</feature>
<dbReference type="InterPro" id="IPR045621">
    <property type="entry name" value="BPD_transp_1_N"/>
</dbReference>
<evidence type="ECO:0000313" key="10">
    <source>
        <dbReference type="Proteomes" id="UP000727907"/>
    </source>
</evidence>
<comment type="caution">
    <text evidence="9">The sequence shown here is derived from an EMBL/GenBank/DDBJ whole genome shotgun (WGS) entry which is preliminary data.</text>
</comment>
<dbReference type="PANTHER" id="PTHR43163:SF6">
    <property type="entry name" value="DIPEPTIDE TRANSPORT SYSTEM PERMEASE PROTEIN DPPB-RELATED"/>
    <property type="match status" value="1"/>
</dbReference>
<keyword evidence="2 7" id="KW-0813">Transport</keyword>
<comment type="similarity">
    <text evidence="7">Belongs to the binding-protein-dependent transport system permease family.</text>
</comment>
<evidence type="ECO:0000256" key="4">
    <source>
        <dbReference type="ARBA" id="ARBA00022692"/>
    </source>
</evidence>
<proteinExistence type="inferred from homology"/>